<reference evidence="9 10" key="1">
    <citation type="submission" date="2016-10" db="EMBL/GenBank/DDBJ databases">
        <authorList>
            <person name="de Groot N.N."/>
        </authorList>
    </citation>
    <scope>NUCLEOTIDE SEQUENCE [LARGE SCALE GENOMIC DNA]</scope>
    <source>
        <strain evidence="9 10">DSM 44468</strain>
    </source>
</reference>
<dbReference type="InterPro" id="IPR029058">
    <property type="entry name" value="AB_hydrolase_fold"/>
</dbReference>
<dbReference type="InterPro" id="IPR011118">
    <property type="entry name" value="Tannase/feruloyl_esterase"/>
</dbReference>
<accession>A0A1I4C7U3</accession>
<dbReference type="SUPFAM" id="SSF53474">
    <property type="entry name" value="alpha/beta-Hydrolases"/>
    <property type="match status" value="1"/>
</dbReference>
<keyword evidence="2" id="KW-0719">Serine esterase</keyword>
<sequence>MFIHRRGRRTLIALTLAALTVASTAVVATADPQSTQARCSAGYLAAGLNIPRLKVDSAVLDTTGSYVPPGSTTAITGLPGFCAVNLTQTDPAGNPIHIAVWLPTNWNGRFQGVGGGGFSCGIGYSTGSHVSPGLAETIKNGYAAAGTDCGVPLGDAVSGRWALDSNGRLNQPLIEDFASAAIHGMTVVGKAVTQRFYPDQIRYSYFTGCSTGGREALMEAQRYPADYNGIVSGAPAINWTSWVPAALWPPLVMKQLNDALPSCKEDAFTQAVVKACDGDDGITDGIIGDPASCDWNADELVGESTPCGTITATDAAVMNKIWKGPELTGGLPLWYGLTRGASPSMIAGTTTANGVTTPEPFGLPVAWLGTWLQRNPDWDWRTLTYDRFSQLFAQSRLQFSSTLDTNDPDLSAFNSNGGKILMWHGLADQLIPPQGTVDYYRDVQRTVGGTSSFARLFPAPGAAHCANAAGPVPDDPVAAVAAWVEHGQAPQSIPATLTDPATGAVTLSRQLCAYPLVARPTGCAN</sequence>
<dbReference type="EMBL" id="FORP01000032">
    <property type="protein sequence ID" value="SFK76427.1"/>
    <property type="molecule type" value="Genomic_DNA"/>
</dbReference>
<organism evidence="9 10">
    <name type="scientific">Amycolatopsis sacchari</name>
    <dbReference type="NCBI Taxonomy" id="115433"/>
    <lineage>
        <taxon>Bacteria</taxon>
        <taxon>Bacillati</taxon>
        <taxon>Actinomycetota</taxon>
        <taxon>Actinomycetes</taxon>
        <taxon>Pseudonocardiales</taxon>
        <taxon>Pseudonocardiaceae</taxon>
        <taxon>Amycolatopsis</taxon>
    </lineage>
</organism>
<evidence type="ECO:0000256" key="2">
    <source>
        <dbReference type="ARBA" id="ARBA00022487"/>
    </source>
</evidence>
<evidence type="ECO:0000313" key="9">
    <source>
        <dbReference type="EMBL" id="SFK76427.1"/>
    </source>
</evidence>
<evidence type="ECO:0000256" key="5">
    <source>
        <dbReference type="ARBA" id="ARBA00022801"/>
    </source>
</evidence>
<protein>
    <submittedName>
        <fullName evidence="9">Feruloyl esterase</fullName>
    </submittedName>
</protein>
<dbReference type="GO" id="GO:0046872">
    <property type="term" value="F:metal ion binding"/>
    <property type="evidence" value="ECO:0007669"/>
    <property type="project" value="UniProtKB-KW"/>
</dbReference>
<evidence type="ECO:0000256" key="6">
    <source>
        <dbReference type="ARBA" id="ARBA00022837"/>
    </source>
</evidence>
<evidence type="ECO:0000313" key="10">
    <source>
        <dbReference type="Proteomes" id="UP000199025"/>
    </source>
</evidence>
<evidence type="ECO:0000256" key="7">
    <source>
        <dbReference type="ARBA" id="ARBA00023157"/>
    </source>
</evidence>
<dbReference type="AlphaFoldDB" id="A0A1I4C7U3"/>
<gene>
    <name evidence="9" type="ORF">SAMN05421835_13263</name>
</gene>
<dbReference type="OrthoDB" id="176867at2"/>
<dbReference type="GO" id="GO:0052689">
    <property type="term" value="F:carboxylic ester hydrolase activity"/>
    <property type="evidence" value="ECO:0007669"/>
    <property type="project" value="UniProtKB-KW"/>
</dbReference>
<dbReference type="Proteomes" id="UP000199025">
    <property type="component" value="Unassembled WGS sequence"/>
</dbReference>
<keyword evidence="3" id="KW-0479">Metal-binding</keyword>
<dbReference type="Gene3D" id="3.40.50.1820">
    <property type="entry name" value="alpha/beta hydrolase"/>
    <property type="match status" value="1"/>
</dbReference>
<proteinExistence type="inferred from homology"/>
<evidence type="ECO:0000256" key="3">
    <source>
        <dbReference type="ARBA" id="ARBA00022723"/>
    </source>
</evidence>
<comment type="similarity">
    <text evidence="1">Belongs to the tannase family.</text>
</comment>
<name>A0A1I4C7U3_9PSEU</name>
<dbReference type="PANTHER" id="PTHR33938:SF8">
    <property type="entry name" value="CARBOXYLIC ESTER HYDROLASE"/>
    <property type="match status" value="1"/>
</dbReference>
<dbReference type="Pfam" id="PF07519">
    <property type="entry name" value="Tannase"/>
    <property type="match status" value="1"/>
</dbReference>
<evidence type="ECO:0000256" key="1">
    <source>
        <dbReference type="ARBA" id="ARBA00006249"/>
    </source>
</evidence>
<evidence type="ECO:0000256" key="8">
    <source>
        <dbReference type="SAM" id="SignalP"/>
    </source>
</evidence>
<evidence type="ECO:0000256" key="4">
    <source>
        <dbReference type="ARBA" id="ARBA00022729"/>
    </source>
</evidence>
<keyword evidence="10" id="KW-1185">Reference proteome</keyword>
<keyword evidence="4 8" id="KW-0732">Signal</keyword>
<feature type="signal peptide" evidence="8">
    <location>
        <begin position="1"/>
        <end position="30"/>
    </location>
</feature>
<feature type="chain" id="PRO_5011515742" evidence="8">
    <location>
        <begin position="31"/>
        <end position="525"/>
    </location>
</feature>
<keyword evidence="6" id="KW-0106">Calcium</keyword>
<dbReference type="RefSeq" id="WP_091515778.1">
    <property type="nucleotide sequence ID" value="NZ_CBDQZW010000005.1"/>
</dbReference>
<keyword evidence="7" id="KW-1015">Disulfide bond</keyword>
<keyword evidence="5" id="KW-0378">Hydrolase</keyword>
<dbReference type="PANTHER" id="PTHR33938">
    <property type="entry name" value="FERULOYL ESTERASE B-RELATED"/>
    <property type="match status" value="1"/>
</dbReference>
<dbReference type="STRING" id="115433.SAMN05421835_13263"/>